<reference evidence="1" key="1">
    <citation type="submission" date="2019-11" db="EMBL/GenBank/DDBJ databases">
        <title>Nori genome reveals adaptations in red seaweeds to the harsh intertidal environment.</title>
        <authorList>
            <person name="Wang D."/>
            <person name="Mao Y."/>
        </authorList>
    </citation>
    <scope>NUCLEOTIDE SEQUENCE</scope>
    <source>
        <tissue evidence="1">Gametophyte</tissue>
    </source>
</reference>
<sequence length="339" mass="34043">MNERMNRVRQERGIGNEARGKVASDSYIDTLRRFSAAAPDAQALADAAATAVSPEEAIQVQRAFDNAGEIYMRDLATASAVARSSRAEDGSVADTRALLAELSEETAGKMASARGNAGGRGLDAPPLPLRRGDGRGVPAAGGSDALPPAAAVPPAADAVNGQSKEEAAAEAEDAIEAAVRAMREKLGVPEDDDDDSGDAYPVGEVEVRAPVGDGRGAPTRVPSRPASSPPLAAPRGWAMEAPVTGVVGVPPEAPAPAVASSSPPPAPAAAAAAAAAGAAAPVVAAAVGDGEEDEVSLAKKIDFFESYLRRLQRSADSPEQRGAPPPLPASAALSGGADE</sequence>
<accession>A0ACC3BWI5</accession>
<evidence type="ECO:0000313" key="2">
    <source>
        <dbReference type="Proteomes" id="UP000798662"/>
    </source>
</evidence>
<dbReference type="EMBL" id="CM020618">
    <property type="protein sequence ID" value="KAK1862289.1"/>
    <property type="molecule type" value="Genomic_DNA"/>
</dbReference>
<protein>
    <submittedName>
        <fullName evidence="1">Uncharacterized protein</fullName>
    </submittedName>
</protein>
<dbReference type="Proteomes" id="UP000798662">
    <property type="component" value="Chromosome 1"/>
</dbReference>
<gene>
    <name evidence="1" type="ORF">I4F81_004863</name>
</gene>
<evidence type="ECO:0000313" key="1">
    <source>
        <dbReference type="EMBL" id="KAK1862289.1"/>
    </source>
</evidence>
<organism evidence="1 2">
    <name type="scientific">Pyropia yezoensis</name>
    <name type="common">Susabi-nori</name>
    <name type="synonym">Porphyra yezoensis</name>
    <dbReference type="NCBI Taxonomy" id="2788"/>
    <lineage>
        <taxon>Eukaryota</taxon>
        <taxon>Rhodophyta</taxon>
        <taxon>Bangiophyceae</taxon>
        <taxon>Bangiales</taxon>
        <taxon>Bangiaceae</taxon>
        <taxon>Pyropia</taxon>
    </lineage>
</organism>
<proteinExistence type="predicted"/>
<comment type="caution">
    <text evidence="1">The sequence shown here is derived from an EMBL/GenBank/DDBJ whole genome shotgun (WGS) entry which is preliminary data.</text>
</comment>
<name>A0ACC3BWI5_PYRYE</name>
<keyword evidence="2" id="KW-1185">Reference proteome</keyword>